<dbReference type="RefSeq" id="WP_005880252.1">
    <property type="nucleotide sequence ID" value="NZ_CP019430.1"/>
</dbReference>
<proteinExistence type="predicted"/>
<evidence type="ECO:0008006" key="4">
    <source>
        <dbReference type="Google" id="ProtNLM"/>
    </source>
</evidence>
<evidence type="ECO:0000256" key="1">
    <source>
        <dbReference type="SAM" id="SignalP"/>
    </source>
</evidence>
<organism evidence="2 3">
    <name type="scientific">Oxalobacter formigenes OXCC13</name>
    <dbReference type="NCBI Taxonomy" id="556269"/>
    <lineage>
        <taxon>Bacteria</taxon>
        <taxon>Pseudomonadati</taxon>
        <taxon>Pseudomonadota</taxon>
        <taxon>Betaproteobacteria</taxon>
        <taxon>Burkholderiales</taxon>
        <taxon>Oxalobacteraceae</taxon>
        <taxon>Oxalobacter</taxon>
    </lineage>
</organism>
<evidence type="ECO:0000313" key="2">
    <source>
        <dbReference type="EMBL" id="EEO29627.1"/>
    </source>
</evidence>
<accession>C3X8V1</accession>
<sequence>MKKLFVVFLLSLVTFPVFASNWRDWESFSVPKGNEQHWICGMATVNRTDPETNASIKLIESTPFIQFDLYKGSWSFPEGTSVAVRLDFDDNEPLDLTAYGDGKIVSIAIPVELTSVFLSLVNDRQYIRVFFREGNEKTWTIGLDGARSSLLRMLSCFKHNRVSQGGAVTGD</sequence>
<protein>
    <recommendedName>
        <fullName evidence="4">Invasion associated locus B (IalB) protein</fullName>
    </recommendedName>
</protein>
<keyword evidence="3" id="KW-1185">Reference proteome</keyword>
<dbReference type="HOGENOM" id="CLU_1561382_0_0_4"/>
<feature type="chain" id="PRO_5030166983" description="Invasion associated locus B (IalB) protein" evidence="1">
    <location>
        <begin position="20"/>
        <end position="171"/>
    </location>
</feature>
<dbReference type="AlphaFoldDB" id="C3X8V1"/>
<dbReference type="STRING" id="847.BRW83_1576"/>
<keyword evidence="1" id="KW-0732">Signal</keyword>
<feature type="signal peptide" evidence="1">
    <location>
        <begin position="1"/>
        <end position="19"/>
    </location>
</feature>
<dbReference type="GeneID" id="77135436"/>
<name>C3X8V1_OXAFO</name>
<dbReference type="Proteomes" id="UP000005089">
    <property type="component" value="Unassembled WGS sequence"/>
</dbReference>
<evidence type="ECO:0000313" key="3">
    <source>
        <dbReference type="Proteomes" id="UP000005089"/>
    </source>
</evidence>
<gene>
    <name evidence="2" type="ORF">OFBG_00655</name>
</gene>
<reference evidence="2 3" key="1">
    <citation type="submission" date="2009-02" db="EMBL/GenBank/DDBJ databases">
        <title>The Genome Sequence of Oxalobacter formigenes OXCC13.</title>
        <authorList>
            <consortium name="The Broad Institute Genome Sequencing Platform"/>
            <person name="Ward D."/>
            <person name="Young S.K."/>
            <person name="Kodira C.D."/>
            <person name="Zeng Q."/>
            <person name="Koehrsen M."/>
            <person name="Alvarado L."/>
            <person name="Berlin A."/>
            <person name="Borenstein D."/>
            <person name="Chen Z."/>
            <person name="Engels R."/>
            <person name="Freedman E."/>
            <person name="Gellesch M."/>
            <person name="Goldberg J."/>
            <person name="Griggs A."/>
            <person name="Gujja S."/>
            <person name="Heiman D."/>
            <person name="Hepburn T."/>
            <person name="Howarth C."/>
            <person name="Jen D."/>
            <person name="Larson L."/>
            <person name="Lewis B."/>
            <person name="Mehta T."/>
            <person name="Park D."/>
            <person name="Pearson M."/>
            <person name="Roberts A."/>
            <person name="Saif S."/>
            <person name="Shea T."/>
            <person name="Shenoy N."/>
            <person name="Sisk P."/>
            <person name="Stolte C."/>
            <person name="Sykes S."/>
            <person name="Walk T."/>
            <person name="White J."/>
            <person name="Yandava C."/>
            <person name="Allison M.J."/>
            <person name="Lander E."/>
            <person name="Nusbaum C."/>
            <person name="Galagan J."/>
            <person name="Birren B."/>
        </authorList>
    </citation>
    <scope>NUCLEOTIDE SEQUENCE [LARGE SCALE GENOMIC DNA]</scope>
    <source>
        <strain evidence="2 3">OXCC13</strain>
    </source>
</reference>
<dbReference type="EMBL" id="GG658170">
    <property type="protein sequence ID" value="EEO29627.1"/>
    <property type="molecule type" value="Genomic_DNA"/>
</dbReference>